<reference evidence="1" key="1">
    <citation type="submission" date="2021-02" db="EMBL/GenBank/DDBJ databases">
        <title>Natronoglycomyces albus gen. nov., sp. nov, a haloalkaliphilic actinobacterium from a soda solonchak soil.</title>
        <authorList>
            <person name="Sorokin D.Y."/>
            <person name="Khijniak T.V."/>
            <person name="Zakharycheva A.P."/>
            <person name="Boueva O.V."/>
            <person name="Ariskina E.V."/>
            <person name="Hahnke R.L."/>
            <person name="Bunk B."/>
            <person name="Sproer C."/>
            <person name="Schumann P."/>
            <person name="Evtushenko L.I."/>
            <person name="Kublanov I.V."/>
        </authorList>
    </citation>
    <scope>NUCLEOTIDE SEQUENCE</scope>
    <source>
        <strain evidence="1">DSM 106290</strain>
    </source>
</reference>
<evidence type="ECO:0000313" key="1">
    <source>
        <dbReference type="EMBL" id="QSB03933.1"/>
    </source>
</evidence>
<dbReference type="RefSeq" id="WP_213169931.1">
    <property type="nucleotide sequence ID" value="NZ_CP070496.1"/>
</dbReference>
<protein>
    <submittedName>
        <fullName evidence="1">Uncharacterized protein</fullName>
    </submittedName>
</protein>
<dbReference type="AlphaFoldDB" id="A0A895XK53"/>
<organism evidence="1 2">
    <name type="scientific">Natronoglycomyces albus</name>
    <dbReference type="NCBI Taxonomy" id="2811108"/>
    <lineage>
        <taxon>Bacteria</taxon>
        <taxon>Bacillati</taxon>
        <taxon>Actinomycetota</taxon>
        <taxon>Actinomycetes</taxon>
        <taxon>Glycomycetales</taxon>
        <taxon>Glycomycetaceae</taxon>
        <taxon>Natronoglycomyces</taxon>
    </lineage>
</organism>
<name>A0A895XK53_9ACTN</name>
<dbReference type="KEGG" id="nav:JQS30_08855"/>
<dbReference type="EMBL" id="CP070496">
    <property type="protein sequence ID" value="QSB03933.1"/>
    <property type="molecule type" value="Genomic_DNA"/>
</dbReference>
<keyword evidence="2" id="KW-1185">Reference proteome</keyword>
<proteinExistence type="predicted"/>
<accession>A0A895XK53</accession>
<gene>
    <name evidence="1" type="ORF">JQS30_08855</name>
</gene>
<sequence>MSPTPAQPGKINLTVTAMNGSAEEKGTGSRSLVPIPARSFLITWLIVALVAVGAAVPLRSHADQQPAALVEDYLEAVWAADEEWLRANDLYPQMGPEEHVDFLSTDVLRSDWEIGSVETIAQGTLGDLDDPVADEFAAHRWASVEAVIAAPDSTEHAHKFYVENFGEGWELRVDPFRFSVAPGAIGFVDVNGTRITFADARARTYLLFPGFYQFYATSTEAVDLEPISILVLGSTYRELGTEYVYDNLRLTPRVAPNETTVATVQEAFDELLDQCVAYERAATGNGCPFDATRFTDGDREAPVQWQIETRAEIAVSSAVDDPSKFEISLRSGGEVRASGEFTYYQNTSAGLLCTVEPSNVEVVLLDDEEIGLAPGLVDASRWKSFVPTPRGDCDML</sequence>
<evidence type="ECO:0000313" key="2">
    <source>
        <dbReference type="Proteomes" id="UP000662939"/>
    </source>
</evidence>
<dbReference type="Proteomes" id="UP000662939">
    <property type="component" value="Chromosome"/>
</dbReference>